<feature type="compositionally biased region" description="Low complexity" evidence="1">
    <location>
        <begin position="186"/>
        <end position="207"/>
    </location>
</feature>
<feature type="region of interest" description="Disordered" evidence="1">
    <location>
        <begin position="434"/>
        <end position="458"/>
    </location>
</feature>
<comment type="caution">
    <text evidence="2">The sequence shown here is derived from an EMBL/GenBank/DDBJ whole genome shotgun (WGS) entry which is preliminary data.</text>
</comment>
<feature type="compositionally biased region" description="Basic and acidic residues" evidence="1">
    <location>
        <begin position="538"/>
        <end position="566"/>
    </location>
</feature>
<feature type="compositionally biased region" description="Low complexity" evidence="1">
    <location>
        <begin position="111"/>
        <end position="123"/>
    </location>
</feature>
<organism evidence="2 3">
    <name type="scientific">Rhizodiscina lignyota</name>
    <dbReference type="NCBI Taxonomy" id="1504668"/>
    <lineage>
        <taxon>Eukaryota</taxon>
        <taxon>Fungi</taxon>
        <taxon>Dikarya</taxon>
        <taxon>Ascomycota</taxon>
        <taxon>Pezizomycotina</taxon>
        <taxon>Dothideomycetes</taxon>
        <taxon>Pleosporomycetidae</taxon>
        <taxon>Aulographales</taxon>
        <taxon>Rhizodiscinaceae</taxon>
        <taxon>Rhizodiscina</taxon>
    </lineage>
</organism>
<feature type="compositionally biased region" description="Low complexity" evidence="1">
    <location>
        <begin position="214"/>
        <end position="242"/>
    </location>
</feature>
<feature type="compositionally biased region" description="Low complexity" evidence="1">
    <location>
        <begin position="131"/>
        <end position="178"/>
    </location>
</feature>
<feature type="compositionally biased region" description="Pro residues" evidence="1">
    <location>
        <begin position="93"/>
        <end position="106"/>
    </location>
</feature>
<evidence type="ECO:0000313" key="2">
    <source>
        <dbReference type="EMBL" id="KAF2102874.1"/>
    </source>
</evidence>
<name>A0A9P4INQ6_9PEZI</name>
<dbReference type="Proteomes" id="UP000799772">
    <property type="component" value="Unassembled WGS sequence"/>
</dbReference>
<feature type="compositionally biased region" description="Polar residues" evidence="1">
    <location>
        <begin position="245"/>
        <end position="255"/>
    </location>
</feature>
<proteinExistence type="predicted"/>
<feature type="region of interest" description="Disordered" evidence="1">
    <location>
        <begin position="1"/>
        <end position="317"/>
    </location>
</feature>
<sequence length="708" mass="78596">MYNAQMNQGGQYQGQPQYGGPPQYQPPYQQHQQQQGPQYPQQQQPYAQQSQYGQQAPFQGGYQQAGPPHQPPPRHNSYPPAKRQKGNPVITRYPPPPGYRPPPPGQPFQHQTPGYQQGYQQPQAYPPQSAPPTYQHPQSWQGQGPQAAYQPQQSYQQPPNYQHPQGYQQNYPTQQGPQAYPPQQPYAPQQGYQQQSPQGYQQQGYQQPAPPHNYQQSQAPPDAYQQPPPQWQGSPQQQPSYPASDHSQYGGQQFHTPPRRDSFNRSGRNSATPTHSMQPPPASQSTHRPSSAMSMSSDPEQTKPGAANTNDPLNLGAEEWEFDGDGALWPKTTDTIDPALSIGIIIWHPATQVTRALASGSEEAAAYFAKPQPKAFGNAESVSKYFTAVNAHAAYLNIRETEHWKIIKDDPVFVEFPDEYELVAMEEVIKVRNRPDFEEDEDAMQDVKEDGEVGDGDQEYNVMDNLEQALATASNGPSPTAESKDDSESSARPGPMKVFPVDDSQEDILAKLGVTGIPKPVYPTPGPAYAPPNEEEAESPKHVEPDKAEQSHEQHQYRSPQKDTHPSYHHPPPPPPVHEPYPEPERARSPSYDPWRVDQHMPTNGRHSPARSDKSNHTVTGSDFGQDTTEGAQQTNGSGAGLAGSIPASADTQPPLARSDSSTSRKRSYDRFDDQDDGSEPVRQADDRSSKKGRRSIQGRAEGAYSRR</sequence>
<dbReference type="OrthoDB" id="5431222at2759"/>
<dbReference type="AlphaFoldDB" id="A0A9P4INQ6"/>
<gene>
    <name evidence="2" type="ORF">NA57DRAFT_52420</name>
</gene>
<evidence type="ECO:0000256" key="1">
    <source>
        <dbReference type="SAM" id="MobiDB-lite"/>
    </source>
</evidence>
<feature type="region of interest" description="Disordered" evidence="1">
    <location>
        <begin position="472"/>
        <end position="708"/>
    </location>
</feature>
<feature type="compositionally biased region" description="Pro residues" evidence="1">
    <location>
        <begin position="569"/>
        <end position="579"/>
    </location>
</feature>
<feature type="compositionally biased region" description="Pro residues" evidence="1">
    <location>
        <begin position="520"/>
        <end position="530"/>
    </location>
</feature>
<protein>
    <submittedName>
        <fullName evidence="2">Uncharacterized protein</fullName>
    </submittedName>
</protein>
<keyword evidence="3" id="KW-1185">Reference proteome</keyword>
<feature type="compositionally biased region" description="Polar residues" evidence="1">
    <location>
        <begin position="617"/>
        <end position="637"/>
    </location>
</feature>
<feature type="compositionally biased region" description="Polar residues" evidence="1">
    <location>
        <begin position="472"/>
        <end position="481"/>
    </location>
</feature>
<feature type="compositionally biased region" description="Low complexity" evidence="1">
    <location>
        <begin position="8"/>
        <end position="60"/>
    </location>
</feature>
<dbReference type="EMBL" id="ML978122">
    <property type="protein sequence ID" value="KAF2102874.1"/>
    <property type="molecule type" value="Genomic_DNA"/>
</dbReference>
<feature type="compositionally biased region" description="Polar residues" evidence="1">
    <location>
        <begin position="264"/>
        <end position="299"/>
    </location>
</feature>
<reference evidence="2" key="1">
    <citation type="journal article" date="2020" name="Stud. Mycol.">
        <title>101 Dothideomycetes genomes: a test case for predicting lifestyles and emergence of pathogens.</title>
        <authorList>
            <person name="Haridas S."/>
            <person name="Albert R."/>
            <person name="Binder M."/>
            <person name="Bloem J."/>
            <person name="Labutti K."/>
            <person name="Salamov A."/>
            <person name="Andreopoulos B."/>
            <person name="Baker S."/>
            <person name="Barry K."/>
            <person name="Bills G."/>
            <person name="Bluhm B."/>
            <person name="Cannon C."/>
            <person name="Castanera R."/>
            <person name="Culley D."/>
            <person name="Daum C."/>
            <person name="Ezra D."/>
            <person name="Gonzalez J."/>
            <person name="Henrissat B."/>
            <person name="Kuo A."/>
            <person name="Liang C."/>
            <person name="Lipzen A."/>
            <person name="Lutzoni F."/>
            <person name="Magnuson J."/>
            <person name="Mondo S."/>
            <person name="Nolan M."/>
            <person name="Ohm R."/>
            <person name="Pangilinan J."/>
            <person name="Park H.-J."/>
            <person name="Ramirez L."/>
            <person name="Alfaro M."/>
            <person name="Sun H."/>
            <person name="Tritt A."/>
            <person name="Yoshinaga Y."/>
            <person name="Zwiers L.-H."/>
            <person name="Turgeon B."/>
            <person name="Goodwin S."/>
            <person name="Spatafora J."/>
            <person name="Crous P."/>
            <person name="Grigoriev I."/>
        </authorList>
    </citation>
    <scope>NUCLEOTIDE SEQUENCE</scope>
    <source>
        <strain evidence="2">CBS 133067</strain>
    </source>
</reference>
<accession>A0A9P4INQ6</accession>
<evidence type="ECO:0000313" key="3">
    <source>
        <dbReference type="Proteomes" id="UP000799772"/>
    </source>
</evidence>